<keyword evidence="11" id="KW-0175">Coiled coil</keyword>
<dbReference type="InterPro" id="IPR036236">
    <property type="entry name" value="Znf_C2H2_sf"/>
</dbReference>
<evidence type="ECO:0000256" key="10">
    <source>
        <dbReference type="ARBA" id="ARBA00022833"/>
    </source>
</evidence>
<reference evidence="17 18" key="2">
    <citation type="submission" date="2018-11" db="EMBL/GenBank/DDBJ databases">
        <authorList>
            <consortium name="Pathogen Informatics"/>
        </authorList>
    </citation>
    <scope>NUCLEOTIDE SEQUENCE [LARGE SCALE GENOMIC DNA]</scope>
</reference>
<evidence type="ECO:0000256" key="14">
    <source>
        <dbReference type="ARBA" id="ARBA00030672"/>
    </source>
</evidence>
<keyword evidence="18" id="KW-1185">Reference proteome</keyword>
<feature type="compositionally biased region" description="Acidic residues" evidence="15">
    <location>
        <begin position="214"/>
        <end position="229"/>
    </location>
</feature>
<sequence>MDASVAQLILNARYNSYGKISCIVCGIPIKSEITWKAHILSKTHKDNAIRGTDSLRRIQSQVRDCAPPAKQLKLEVAESQVEDSKFKKEEEVTPELPSSSQSKPKEEVAAQNCVLPEGFFDDARRDAEVRNVPFKDKMDAEMEIFRKELGTLDQESEQILEKDNEEMVVARNLAEVDKQISMWEKFRELEMQIEAGLSKKKIVKPEGDSINSVNEDDGSDSGDTDEDELNDFRFKAGIR</sequence>
<evidence type="ECO:0000256" key="7">
    <source>
        <dbReference type="ARBA" id="ARBA00022723"/>
    </source>
</evidence>
<dbReference type="WBParaSite" id="TTAC_0000683101-mRNA-1">
    <property type="protein sequence ID" value="TTAC_0000683101-mRNA-1"/>
    <property type="gene ID" value="TTAC_0000683101"/>
</dbReference>
<evidence type="ECO:0000256" key="4">
    <source>
        <dbReference type="ARBA" id="ARBA00022454"/>
    </source>
</evidence>
<keyword evidence="6" id="KW-0132">Cell division</keyword>
<protein>
    <recommendedName>
        <fullName evidence="3">Zinc finger protein 830</fullName>
    </recommendedName>
    <alternativeName>
        <fullName evidence="14">Coiled-coil domain-containing protein 16</fullName>
    </alternativeName>
</protein>
<accession>A0A0R3X0Z0</accession>
<feature type="region of interest" description="Disordered" evidence="15">
    <location>
        <begin position="197"/>
        <end position="239"/>
    </location>
</feature>
<evidence type="ECO:0000256" key="13">
    <source>
        <dbReference type="ARBA" id="ARBA00023306"/>
    </source>
</evidence>
<dbReference type="GO" id="GO:0044773">
    <property type="term" value="P:mitotic DNA damage checkpoint signaling"/>
    <property type="evidence" value="ECO:0007669"/>
    <property type="project" value="TreeGrafter"/>
</dbReference>
<reference evidence="19" key="1">
    <citation type="submission" date="2017-02" db="UniProtKB">
        <authorList>
            <consortium name="WormBaseParasite"/>
        </authorList>
    </citation>
    <scope>IDENTIFICATION</scope>
</reference>
<dbReference type="OrthoDB" id="77607at2759"/>
<keyword evidence="4" id="KW-0158">Chromosome</keyword>
<evidence type="ECO:0000256" key="6">
    <source>
        <dbReference type="ARBA" id="ARBA00022618"/>
    </source>
</evidence>
<evidence type="ECO:0000256" key="9">
    <source>
        <dbReference type="ARBA" id="ARBA00022776"/>
    </source>
</evidence>
<keyword evidence="5" id="KW-0217">Developmental protein</keyword>
<dbReference type="Pfam" id="PF23406">
    <property type="entry name" value="ZNF380_CC"/>
    <property type="match status" value="1"/>
</dbReference>
<keyword evidence="9" id="KW-0498">Mitosis</keyword>
<evidence type="ECO:0000256" key="8">
    <source>
        <dbReference type="ARBA" id="ARBA00022771"/>
    </source>
</evidence>
<feature type="region of interest" description="Disordered" evidence="15">
    <location>
        <begin position="83"/>
        <end position="107"/>
    </location>
</feature>
<keyword evidence="13" id="KW-0131">Cell cycle</keyword>
<dbReference type="InterPro" id="IPR059039">
    <property type="entry name" value="ZNF380_CC"/>
</dbReference>
<keyword evidence="7" id="KW-0479">Metal-binding</keyword>
<evidence type="ECO:0000256" key="12">
    <source>
        <dbReference type="ARBA" id="ARBA00023242"/>
    </source>
</evidence>
<evidence type="ECO:0000259" key="16">
    <source>
        <dbReference type="Pfam" id="PF23406"/>
    </source>
</evidence>
<evidence type="ECO:0000313" key="18">
    <source>
        <dbReference type="Proteomes" id="UP000274429"/>
    </source>
</evidence>
<dbReference type="InterPro" id="IPR040050">
    <property type="entry name" value="ZNF830-like"/>
</dbReference>
<evidence type="ECO:0000256" key="15">
    <source>
        <dbReference type="SAM" id="MobiDB-lite"/>
    </source>
</evidence>
<name>A0A0R3X0Z0_HYDTA</name>
<keyword evidence="8" id="KW-0863">Zinc-finger</keyword>
<organism evidence="19">
    <name type="scientific">Hydatigena taeniaeformis</name>
    <name type="common">Feline tapeworm</name>
    <name type="synonym">Taenia taeniaeformis</name>
    <dbReference type="NCBI Taxonomy" id="6205"/>
    <lineage>
        <taxon>Eukaryota</taxon>
        <taxon>Metazoa</taxon>
        <taxon>Spiralia</taxon>
        <taxon>Lophotrochozoa</taxon>
        <taxon>Platyhelminthes</taxon>
        <taxon>Cestoda</taxon>
        <taxon>Eucestoda</taxon>
        <taxon>Cyclophyllidea</taxon>
        <taxon>Taeniidae</taxon>
        <taxon>Hydatigera</taxon>
    </lineage>
</organism>
<keyword evidence="10" id="KW-0862">Zinc</keyword>
<dbReference type="AlphaFoldDB" id="A0A0R3X0Z0"/>
<feature type="compositionally biased region" description="Basic and acidic residues" evidence="15">
    <location>
        <begin position="230"/>
        <end position="239"/>
    </location>
</feature>
<evidence type="ECO:0000256" key="1">
    <source>
        <dbReference type="ARBA" id="ARBA00004286"/>
    </source>
</evidence>
<comment type="subcellular location">
    <subcellularLocation>
        <location evidence="1">Chromosome</location>
    </subcellularLocation>
    <subcellularLocation>
        <location evidence="2">Nucleus speckle</location>
    </subcellularLocation>
</comment>
<dbReference type="PANTHER" id="PTHR13278:SF0">
    <property type="entry name" value="ZINC FINGER PROTEIN 830"/>
    <property type="match status" value="1"/>
</dbReference>
<evidence type="ECO:0000256" key="3">
    <source>
        <dbReference type="ARBA" id="ARBA00017358"/>
    </source>
</evidence>
<evidence type="ECO:0000256" key="5">
    <source>
        <dbReference type="ARBA" id="ARBA00022473"/>
    </source>
</evidence>
<evidence type="ECO:0000256" key="2">
    <source>
        <dbReference type="ARBA" id="ARBA00004324"/>
    </source>
</evidence>
<evidence type="ECO:0000313" key="17">
    <source>
        <dbReference type="EMBL" id="VDM31087.1"/>
    </source>
</evidence>
<dbReference type="GO" id="GO:0033314">
    <property type="term" value="P:mitotic DNA replication checkpoint signaling"/>
    <property type="evidence" value="ECO:0007669"/>
    <property type="project" value="TreeGrafter"/>
</dbReference>
<dbReference type="GO" id="GO:0003676">
    <property type="term" value="F:nucleic acid binding"/>
    <property type="evidence" value="ECO:0007669"/>
    <property type="project" value="InterPro"/>
</dbReference>
<evidence type="ECO:0000313" key="19">
    <source>
        <dbReference type="WBParaSite" id="TTAC_0000683101-mRNA-1"/>
    </source>
</evidence>
<dbReference type="SUPFAM" id="SSF57667">
    <property type="entry name" value="beta-beta-alpha zinc fingers"/>
    <property type="match status" value="1"/>
</dbReference>
<dbReference type="PANTHER" id="PTHR13278">
    <property type="entry name" value="ZINC FINGER PROTEIN 830"/>
    <property type="match status" value="1"/>
</dbReference>
<dbReference type="Proteomes" id="UP000274429">
    <property type="component" value="Unassembled WGS sequence"/>
</dbReference>
<dbReference type="GO" id="GO:0033260">
    <property type="term" value="P:nuclear DNA replication"/>
    <property type="evidence" value="ECO:0007669"/>
    <property type="project" value="TreeGrafter"/>
</dbReference>
<feature type="domain" description="ZNF380 coiled-coil" evidence="16">
    <location>
        <begin position="115"/>
        <end position="192"/>
    </location>
</feature>
<dbReference type="EMBL" id="UYWX01020325">
    <property type="protein sequence ID" value="VDM31087.1"/>
    <property type="molecule type" value="Genomic_DNA"/>
</dbReference>
<dbReference type="GO" id="GO:0008270">
    <property type="term" value="F:zinc ion binding"/>
    <property type="evidence" value="ECO:0007669"/>
    <property type="project" value="UniProtKB-KW"/>
</dbReference>
<evidence type="ECO:0000256" key="11">
    <source>
        <dbReference type="ARBA" id="ARBA00023054"/>
    </source>
</evidence>
<keyword evidence="12" id="KW-0539">Nucleus</keyword>
<dbReference type="GO" id="GO:0005681">
    <property type="term" value="C:spliceosomal complex"/>
    <property type="evidence" value="ECO:0007669"/>
    <property type="project" value="InterPro"/>
</dbReference>
<gene>
    <name evidence="17" type="ORF">TTAC_LOCUS6816</name>
</gene>
<dbReference type="STRING" id="6205.A0A0R3X0Z0"/>
<proteinExistence type="predicted"/>